<feature type="region of interest" description="Disordered" evidence="11">
    <location>
        <begin position="1"/>
        <end position="30"/>
    </location>
</feature>
<evidence type="ECO:0000256" key="9">
    <source>
        <dbReference type="ARBA" id="ARBA00023136"/>
    </source>
</evidence>
<comment type="caution">
    <text evidence="12">The sequence shown here is derived from an EMBL/GenBank/DDBJ whole genome shotgun (WGS) entry which is preliminary data.</text>
</comment>
<feature type="transmembrane region" description="Helical" evidence="10">
    <location>
        <begin position="38"/>
        <end position="57"/>
    </location>
</feature>
<comment type="subcellular location">
    <subcellularLocation>
        <location evidence="2">Cell membrane</location>
        <topology evidence="2">Single-pass membrane protein</topology>
    </subcellularLocation>
</comment>
<dbReference type="Pfam" id="PF03748">
    <property type="entry name" value="FliL"/>
    <property type="match status" value="1"/>
</dbReference>
<evidence type="ECO:0000256" key="3">
    <source>
        <dbReference type="ARBA" id="ARBA00008281"/>
    </source>
</evidence>
<dbReference type="Proteomes" id="UP000019753">
    <property type="component" value="Unassembled WGS sequence"/>
</dbReference>
<dbReference type="InterPro" id="IPR005503">
    <property type="entry name" value="FliL"/>
</dbReference>
<dbReference type="GO" id="GO:0009425">
    <property type="term" value="C:bacterial-type flagellum basal body"/>
    <property type="evidence" value="ECO:0007669"/>
    <property type="project" value="InterPro"/>
</dbReference>
<gene>
    <name evidence="12" type="ORF">N866_03105</name>
</gene>
<keyword evidence="6 10" id="KW-0812">Transmembrane</keyword>
<proteinExistence type="inferred from homology"/>
<evidence type="ECO:0000256" key="10">
    <source>
        <dbReference type="RuleBase" id="RU364125"/>
    </source>
</evidence>
<evidence type="ECO:0000256" key="6">
    <source>
        <dbReference type="ARBA" id="ARBA00022692"/>
    </source>
</evidence>
<comment type="similarity">
    <text evidence="3 10">Belongs to the FliL family.</text>
</comment>
<reference evidence="12 13" key="1">
    <citation type="submission" date="2014-01" db="EMBL/GenBank/DDBJ databases">
        <title>Actinotalea ferrariae CF5-4.</title>
        <authorList>
            <person name="Chen F."/>
            <person name="Li Y."/>
            <person name="Wang G."/>
        </authorList>
    </citation>
    <scope>NUCLEOTIDE SEQUENCE [LARGE SCALE GENOMIC DNA]</scope>
    <source>
        <strain evidence="12 13">CF5-4</strain>
    </source>
</reference>
<keyword evidence="8 10" id="KW-1133">Transmembrane helix</keyword>
<evidence type="ECO:0000256" key="4">
    <source>
        <dbReference type="ARBA" id="ARBA00022475"/>
    </source>
</evidence>
<keyword evidence="5 10" id="KW-0145">Chemotaxis</keyword>
<dbReference type="RefSeq" id="WP_034222101.1">
    <property type="nucleotide sequence ID" value="NZ_AXCW01000014.1"/>
</dbReference>
<keyword evidence="9 10" id="KW-0472">Membrane</keyword>
<dbReference type="EMBL" id="AXCW01000014">
    <property type="protein sequence ID" value="EYR64835.1"/>
    <property type="molecule type" value="Genomic_DNA"/>
</dbReference>
<keyword evidence="13" id="KW-1185">Reference proteome</keyword>
<evidence type="ECO:0000256" key="7">
    <source>
        <dbReference type="ARBA" id="ARBA00022779"/>
    </source>
</evidence>
<evidence type="ECO:0000256" key="8">
    <source>
        <dbReference type="ARBA" id="ARBA00022989"/>
    </source>
</evidence>
<keyword evidence="7 10" id="KW-0283">Flagellar rotation</keyword>
<evidence type="ECO:0000256" key="5">
    <source>
        <dbReference type="ARBA" id="ARBA00022500"/>
    </source>
</evidence>
<dbReference type="AlphaFoldDB" id="A0A021VXT9"/>
<evidence type="ECO:0000313" key="13">
    <source>
        <dbReference type="Proteomes" id="UP000019753"/>
    </source>
</evidence>
<evidence type="ECO:0000256" key="2">
    <source>
        <dbReference type="ARBA" id="ARBA00004162"/>
    </source>
</evidence>
<sequence length="167" mass="17627">MTEQRVIANKPKIGAQSSAAPAKPSDAEAPRTRRSMKMVVILAVLALLGAAAGYWFLMGPGAGAEERVVQEAPEAGVVQQLEPISLNLAGGRYLLIGMGLQLTAEVEEEVDPSIALDRTIALFSGRTIEEVSSADGRAALKAELAAVLAEDYHGEVMGVFFTTFVTQ</sequence>
<name>A0A021VXT9_9CELL</name>
<keyword evidence="4 10" id="KW-1003">Cell membrane</keyword>
<evidence type="ECO:0000256" key="11">
    <source>
        <dbReference type="SAM" id="MobiDB-lite"/>
    </source>
</evidence>
<accession>A0A021VXT9</accession>
<protein>
    <recommendedName>
        <fullName evidence="10">Flagellar protein FliL</fullName>
    </recommendedName>
</protein>
<dbReference type="GO" id="GO:0006935">
    <property type="term" value="P:chemotaxis"/>
    <property type="evidence" value="ECO:0007669"/>
    <property type="project" value="UniProtKB-KW"/>
</dbReference>
<comment type="function">
    <text evidence="1 10">Controls the rotational direction of flagella during chemotaxis.</text>
</comment>
<evidence type="ECO:0000256" key="1">
    <source>
        <dbReference type="ARBA" id="ARBA00002254"/>
    </source>
</evidence>
<dbReference type="GO" id="GO:0005886">
    <property type="term" value="C:plasma membrane"/>
    <property type="evidence" value="ECO:0007669"/>
    <property type="project" value="UniProtKB-SubCell"/>
</dbReference>
<evidence type="ECO:0000313" key="12">
    <source>
        <dbReference type="EMBL" id="EYR64835.1"/>
    </source>
</evidence>
<dbReference type="OrthoDB" id="3537056at2"/>
<dbReference type="GO" id="GO:0071973">
    <property type="term" value="P:bacterial-type flagellum-dependent cell motility"/>
    <property type="evidence" value="ECO:0007669"/>
    <property type="project" value="InterPro"/>
</dbReference>
<organism evidence="12 13">
    <name type="scientific">Actinotalea ferrariae CF5-4</name>
    <dbReference type="NCBI Taxonomy" id="948458"/>
    <lineage>
        <taxon>Bacteria</taxon>
        <taxon>Bacillati</taxon>
        <taxon>Actinomycetota</taxon>
        <taxon>Actinomycetes</taxon>
        <taxon>Micrococcales</taxon>
        <taxon>Cellulomonadaceae</taxon>
        <taxon>Actinotalea</taxon>
    </lineage>
</organism>